<dbReference type="EMBL" id="VBQZ03000953">
    <property type="protein sequence ID" value="MXQ99754.1"/>
    <property type="molecule type" value="Genomic_DNA"/>
</dbReference>
<feature type="region of interest" description="Disordered" evidence="1">
    <location>
        <begin position="1"/>
        <end position="54"/>
    </location>
</feature>
<protein>
    <submittedName>
        <fullName evidence="2">Uncharacterized protein</fullName>
    </submittedName>
</protein>
<feature type="compositionally biased region" description="Basic and acidic residues" evidence="1">
    <location>
        <begin position="17"/>
        <end position="35"/>
    </location>
</feature>
<evidence type="ECO:0000313" key="3">
    <source>
        <dbReference type="Proteomes" id="UP000322234"/>
    </source>
</evidence>
<evidence type="ECO:0000256" key="1">
    <source>
        <dbReference type="SAM" id="MobiDB-lite"/>
    </source>
</evidence>
<keyword evidence="3" id="KW-1185">Reference proteome</keyword>
<organism evidence="2 3">
    <name type="scientific">Bos mutus</name>
    <name type="common">wild yak</name>
    <dbReference type="NCBI Taxonomy" id="72004"/>
    <lineage>
        <taxon>Eukaryota</taxon>
        <taxon>Metazoa</taxon>
        <taxon>Chordata</taxon>
        <taxon>Craniata</taxon>
        <taxon>Vertebrata</taxon>
        <taxon>Euteleostomi</taxon>
        <taxon>Mammalia</taxon>
        <taxon>Eutheria</taxon>
        <taxon>Laurasiatheria</taxon>
        <taxon>Artiodactyla</taxon>
        <taxon>Ruminantia</taxon>
        <taxon>Pecora</taxon>
        <taxon>Bovidae</taxon>
        <taxon>Bovinae</taxon>
        <taxon>Bos</taxon>
    </lineage>
</organism>
<dbReference type="AlphaFoldDB" id="A0A6B0SI97"/>
<comment type="caution">
    <text evidence="2">The sequence shown here is derived from an EMBL/GenBank/DDBJ whole genome shotgun (WGS) entry which is preliminary data.</text>
</comment>
<accession>A0A6B0SI97</accession>
<reference evidence="2" key="1">
    <citation type="submission" date="2019-10" db="EMBL/GenBank/DDBJ databases">
        <title>The sequence and de novo assembly of the wild yak genome.</title>
        <authorList>
            <person name="Liu Y."/>
        </authorList>
    </citation>
    <scope>NUCLEOTIDE SEQUENCE [LARGE SCALE GENOMIC DNA]</scope>
    <source>
        <tissue evidence="2">Blood</tissue>
    </source>
</reference>
<gene>
    <name evidence="2" type="ORF">E5288_WYG019742</name>
</gene>
<sequence length="102" mass="11056">MPELGELTPRAPGSEARGSRRFREARVPDAERGPGEDGCWPGPRAPAWGPRSRDTVRLGPRLRSLNLLYLLWAVGPEEPLLRPPGPDPGGALTARHVPITGH</sequence>
<feature type="region of interest" description="Disordered" evidence="1">
    <location>
        <begin position="79"/>
        <end position="102"/>
    </location>
</feature>
<proteinExistence type="predicted"/>
<dbReference type="Proteomes" id="UP000322234">
    <property type="component" value="Unassembled WGS sequence"/>
</dbReference>
<evidence type="ECO:0000313" key="2">
    <source>
        <dbReference type="EMBL" id="MXQ99754.1"/>
    </source>
</evidence>
<name>A0A6B0SI97_9CETA</name>